<dbReference type="GO" id="GO:0005829">
    <property type="term" value="C:cytosol"/>
    <property type="evidence" value="ECO:0007669"/>
    <property type="project" value="TreeGrafter"/>
</dbReference>
<evidence type="ECO:0000259" key="3">
    <source>
        <dbReference type="SMART" id="SM00967"/>
    </source>
</evidence>
<dbReference type="CDD" id="cd18103">
    <property type="entry name" value="SpoU-like_RlmB"/>
    <property type="match status" value="1"/>
</dbReference>
<dbReference type="InterPro" id="IPR029026">
    <property type="entry name" value="tRNA_m1G_MTases_N"/>
</dbReference>
<keyword evidence="1 4" id="KW-0489">Methyltransferase</keyword>
<protein>
    <submittedName>
        <fullName evidence="4">23S rRNA (Guanosine(2251)-2'-O)-methyltransferase RlmB</fullName>
    </submittedName>
</protein>
<dbReference type="PANTHER" id="PTHR46429:SF1">
    <property type="entry name" value="23S RRNA (GUANOSINE-2'-O-)-METHYLTRANSFERASE RLMB"/>
    <property type="match status" value="1"/>
</dbReference>
<dbReference type="Gene3D" id="3.30.1330.30">
    <property type="match status" value="1"/>
</dbReference>
<dbReference type="AlphaFoldDB" id="A0A4U1BYY5"/>
<accession>A0A4U1BYY5</accession>
<dbReference type="NCBIfam" id="TIGR00186">
    <property type="entry name" value="rRNA_methyl_3"/>
    <property type="match status" value="1"/>
</dbReference>
<dbReference type="RefSeq" id="WP_136826296.1">
    <property type="nucleotide sequence ID" value="NZ_SWBP01000003.1"/>
</dbReference>
<evidence type="ECO:0000256" key="2">
    <source>
        <dbReference type="ARBA" id="ARBA00022679"/>
    </source>
</evidence>
<dbReference type="GO" id="GO:0006396">
    <property type="term" value="P:RNA processing"/>
    <property type="evidence" value="ECO:0007669"/>
    <property type="project" value="InterPro"/>
</dbReference>
<dbReference type="Pfam" id="PF00588">
    <property type="entry name" value="SpoU_methylase"/>
    <property type="match status" value="1"/>
</dbReference>
<dbReference type="PANTHER" id="PTHR46429">
    <property type="entry name" value="23S RRNA (GUANOSINE-2'-O-)-METHYLTRANSFERASE RLMB"/>
    <property type="match status" value="1"/>
</dbReference>
<comment type="caution">
    <text evidence="4">The sequence shown here is derived from an EMBL/GenBank/DDBJ whole genome shotgun (WGS) entry which is preliminary data.</text>
</comment>
<dbReference type="InterPro" id="IPR029064">
    <property type="entry name" value="Ribosomal_eL30-like_sf"/>
</dbReference>
<gene>
    <name evidence="4" type="primary">rlmB</name>
    <name evidence="4" type="ORF">FA046_10180</name>
</gene>
<dbReference type="Proteomes" id="UP000308181">
    <property type="component" value="Unassembled WGS sequence"/>
</dbReference>
<dbReference type="Gene3D" id="3.40.1280.10">
    <property type="match status" value="1"/>
</dbReference>
<keyword evidence="5" id="KW-1185">Reference proteome</keyword>
<reference evidence="4 5" key="1">
    <citation type="submission" date="2019-04" db="EMBL/GenBank/DDBJ databases">
        <title>Pedobacter sp. AR-3-17 sp. nov., isolated from Arctic soil.</title>
        <authorList>
            <person name="Dahal R.H."/>
            <person name="Kim D.-U."/>
        </authorList>
    </citation>
    <scope>NUCLEOTIDE SEQUENCE [LARGE SCALE GENOMIC DNA]</scope>
    <source>
        <strain evidence="4 5">AR-3-17</strain>
    </source>
</reference>
<dbReference type="GO" id="GO:0003723">
    <property type="term" value="F:RNA binding"/>
    <property type="evidence" value="ECO:0007669"/>
    <property type="project" value="InterPro"/>
</dbReference>
<dbReference type="EMBL" id="SWBP01000003">
    <property type="protein sequence ID" value="TKB97721.1"/>
    <property type="molecule type" value="Genomic_DNA"/>
</dbReference>
<dbReference type="InterPro" id="IPR013123">
    <property type="entry name" value="SpoU_subst-bd"/>
</dbReference>
<dbReference type="InterPro" id="IPR029028">
    <property type="entry name" value="Alpha/beta_knot_MTases"/>
</dbReference>
<dbReference type="Pfam" id="PF08032">
    <property type="entry name" value="SpoU_sub_bind"/>
    <property type="match status" value="1"/>
</dbReference>
<evidence type="ECO:0000313" key="4">
    <source>
        <dbReference type="EMBL" id="TKB97721.1"/>
    </source>
</evidence>
<name>A0A4U1BYY5_9SPHI</name>
<dbReference type="GO" id="GO:0008173">
    <property type="term" value="F:RNA methyltransferase activity"/>
    <property type="evidence" value="ECO:0007669"/>
    <property type="project" value="InterPro"/>
</dbReference>
<organism evidence="4 5">
    <name type="scientific">Pedobacter cryophilus</name>
    <dbReference type="NCBI Taxonomy" id="2571271"/>
    <lineage>
        <taxon>Bacteria</taxon>
        <taxon>Pseudomonadati</taxon>
        <taxon>Bacteroidota</taxon>
        <taxon>Sphingobacteriia</taxon>
        <taxon>Sphingobacteriales</taxon>
        <taxon>Sphingobacteriaceae</taxon>
        <taxon>Pedobacter</taxon>
    </lineage>
</organism>
<evidence type="ECO:0000256" key="1">
    <source>
        <dbReference type="ARBA" id="ARBA00022603"/>
    </source>
</evidence>
<dbReference type="SUPFAM" id="SSF75217">
    <property type="entry name" value="alpha/beta knot"/>
    <property type="match status" value="1"/>
</dbReference>
<evidence type="ECO:0000313" key="5">
    <source>
        <dbReference type="Proteomes" id="UP000308181"/>
    </source>
</evidence>
<dbReference type="SMART" id="SM00967">
    <property type="entry name" value="SpoU_sub_bind"/>
    <property type="match status" value="1"/>
</dbReference>
<dbReference type="OrthoDB" id="9794400at2"/>
<feature type="domain" description="RNA 2-O ribose methyltransferase substrate binding" evidence="3">
    <location>
        <begin position="15"/>
        <end position="89"/>
    </location>
</feature>
<dbReference type="InterPro" id="IPR001537">
    <property type="entry name" value="SpoU_MeTrfase"/>
</dbReference>
<dbReference type="GO" id="GO:0032259">
    <property type="term" value="P:methylation"/>
    <property type="evidence" value="ECO:0007669"/>
    <property type="project" value="UniProtKB-KW"/>
</dbReference>
<dbReference type="InterPro" id="IPR004441">
    <property type="entry name" value="rRNA_MeTrfase_TrmH"/>
</dbReference>
<dbReference type="SUPFAM" id="SSF55315">
    <property type="entry name" value="L30e-like"/>
    <property type="match status" value="1"/>
</dbReference>
<proteinExistence type="predicted"/>
<keyword evidence="2 4" id="KW-0808">Transferase</keyword>
<sequence>MEKRFQNEPKEVNQMIFGIRAVIEAIKSGQDIESLFLQRGLVGGLISELRTLLREYDIPSQQVPIEKLNRITTKNHQGVIAFISPITYQKIENIIPDIFEKGETPLIMILDGITDVRNFGAIVRTAECTGVHAIVVPKKGSAQVNPDAVKTSAGALYKIPICRHDSLIQVLRFLKDSGLQIVACTEKTEDFIYKPDYTAPTAIIMGAEDEGISFDLMRNADYLTKIPMVGKIASLNVSVSAGVILYEAVRQRINS</sequence>